<evidence type="ECO:0000256" key="3">
    <source>
        <dbReference type="ARBA" id="ARBA00023237"/>
    </source>
</evidence>
<organism evidence="7 8">
    <name type="scientific">Phenylobacterium hankyongense</name>
    <dbReference type="NCBI Taxonomy" id="1813876"/>
    <lineage>
        <taxon>Bacteria</taxon>
        <taxon>Pseudomonadati</taxon>
        <taxon>Pseudomonadota</taxon>
        <taxon>Alphaproteobacteria</taxon>
        <taxon>Caulobacterales</taxon>
        <taxon>Caulobacteraceae</taxon>
        <taxon>Phenylobacterium</taxon>
    </lineage>
</organism>
<dbReference type="InterPro" id="IPR006664">
    <property type="entry name" value="OMP_bac"/>
</dbReference>
<reference evidence="8" key="1">
    <citation type="submission" date="2018-05" db="EMBL/GenBank/DDBJ databases">
        <authorList>
            <person name="Li X."/>
        </authorList>
    </citation>
    <scope>NUCLEOTIDE SEQUENCE [LARGE SCALE GENOMIC DNA]</scope>
    <source>
        <strain evidence="8">HKS-05</strain>
    </source>
</reference>
<keyword evidence="3" id="KW-0998">Cell outer membrane</keyword>
<evidence type="ECO:0000256" key="5">
    <source>
        <dbReference type="SAM" id="SignalP"/>
    </source>
</evidence>
<dbReference type="SUPFAM" id="SSF103088">
    <property type="entry name" value="OmpA-like"/>
    <property type="match status" value="1"/>
</dbReference>
<dbReference type="PANTHER" id="PTHR30329">
    <property type="entry name" value="STATOR ELEMENT OF FLAGELLAR MOTOR COMPLEX"/>
    <property type="match status" value="1"/>
</dbReference>
<feature type="signal peptide" evidence="5">
    <location>
        <begin position="1"/>
        <end position="29"/>
    </location>
</feature>
<feature type="domain" description="OmpA-like" evidence="6">
    <location>
        <begin position="36"/>
        <end position="151"/>
    </location>
</feature>
<dbReference type="Proteomes" id="UP000249842">
    <property type="component" value="Unassembled WGS sequence"/>
</dbReference>
<protein>
    <submittedName>
        <fullName evidence="7">OmpA family protein</fullName>
    </submittedName>
</protein>
<dbReference type="PROSITE" id="PS51123">
    <property type="entry name" value="OMPA_2"/>
    <property type="match status" value="1"/>
</dbReference>
<evidence type="ECO:0000313" key="7">
    <source>
        <dbReference type="EMBL" id="RAK59798.1"/>
    </source>
</evidence>
<dbReference type="AlphaFoldDB" id="A0A328B471"/>
<proteinExistence type="predicted"/>
<evidence type="ECO:0000313" key="8">
    <source>
        <dbReference type="Proteomes" id="UP000249842"/>
    </source>
</evidence>
<sequence>MKTMSTAAAVAAGAALALALAGCTTIENARGRIVKAPARCPDQTVDIYFEPQSAEVTPEGRAVIAAAANGAQGCAVRRVEVLGLADAAGAPEANLELSKRRAQSVTAALAGAGLPPAEFRVSAGGQAGSVTAGGQAAPLRRRVDVVLHLAPR</sequence>
<evidence type="ECO:0000256" key="4">
    <source>
        <dbReference type="PROSITE-ProRule" id="PRU00473"/>
    </source>
</evidence>
<evidence type="ECO:0000256" key="1">
    <source>
        <dbReference type="ARBA" id="ARBA00004442"/>
    </source>
</evidence>
<dbReference type="PANTHER" id="PTHR30329:SF21">
    <property type="entry name" value="LIPOPROTEIN YIAD-RELATED"/>
    <property type="match status" value="1"/>
</dbReference>
<dbReference type="PROSITE" id="PS51257">
    <property type="entry name" value="PROKAR_LIPOPROTEIN"/>
    <property type="match status" value="1"/>
</dbReference>
<dbReference type="OrthoDB" id="7630357at2"/>
<comment type="caution">
    <text evidence="7">The sequence shown here is derived from an EMBL/GenBank/DDBJ whole genome shotgun (WGS) entry which is preliminary data.</text>
</comment>
<keyword evidence="8" id="KW-1185">Reference proteome</keyword>
<evidence type="ECO:0000256" key="2">
    <source>
        <dbReference type="ARBA" id="ARBA00023136"/>
    </source>
</evidence>
<comment type="subcellular location">
    <subcellularLocation>
        <location evidence="1">Cell outer membrane</location>
    </subcellularLocation>
</comment>
<evidence type="ECO:0000259" key="6">
    <source>
        <dbReference type="PROSITE" id="PS51123"/>
    </source>
</evidence>
<dbReference type="Gene3D" id="3.30.1330.60">
    <property type="entry name" value="OmpA-like domain"/>
    <property type="match status" value="1"/>
</dbReference>
<dbReference type="Pfam" id="PF00691">
    <property type="entry name" value="OmpA"/>
    <property type="match status" value="1"/>
</dbReference>
<keyword evidence="5" id="KW-0732">Signal</keyword>
<name>A0A328B471_9CAUL</name>
<dbReference type="InterPro" id="IPR050330">
    <property type="entry name" value="Bact_OuterMem_StrucFunc"/>
</dbReference>
<gene>
    <name evidence="7" type="ORF">DJ021_08270</name>
</gene>
<feature type="chain" id="PRO_5016364719" evidence="5">
    <location>
        <begin position="30"/>
        <end position="152"/>
    </location>
</feature>
<dbReference type="PRINTS" id="PR01021">
    <property type="entry name" value="OMPADOMAIN"/>
</dbReference>
<dbReference type="InterPro" id="IPR006665">
    <property type="entry name" value="OmpA-like"/>
</dbReference>
<dbReference type="EMBL" id="QFYP01000001">
    <property type="protein sequence ID" value="RAK59798.1"/>
    <property type="molecule type" value="Genomic_DNA"/>
</dbReference>
<dbReference type="GO" id="GO:0009279">
    <property type="term" value="C:cell outer membrane"/>
    <property type="evidence" value="ECO:0007669"/>
    <property type="project" value="UniProtKB-SubCell"/>
</dbReference>
<accession>A0A328B471</accession>
<keyword evidence="2 4" id="KW-0472">Membrane</keyword>
<dbReference type="InterPro" id="IPR036737">
    <property type="entry name" value="OmpA-like_sf"/>
</dbReference>